<proteinExistence type="predicted"/>
<reference evidence="2 3" key="1">
    <citation type="journal article" date="2024" name="G3 (Bethesda)">
        <title>Genome assembly of Hibiscus sabdariffa L. provides insights into metabolisms of medicinal natural products.</title>
        <authorList>
            <person name="Kim T."/>
        </authorList>
    </citation>
    <scope>NUCLEOTIDE SEQUENCE [LARGE SCALE GENOMIC DNA]</scope>
    <source>
        <strain evidence="2">TK-2024</strain>
        <tissue evidence="2">Old leaves</tissue>
    </source>
</reference>
<feature type="region of interest" description="Disordered" evidence="1">
    <location>
        <begin position="1"/>
        <end position="123"/>
    </location>
</feature>
<comment type="caution">
    <text evidence="2">The sequence shown here is derived from an EMBL/GenBank/DDBJ whole genome shotgun (WGS) entry which is preliminary data.</text>
</comment>
<accession>A0ABR2T2Y3</accession>
<evidence type="ECO:0000313" key="3">
    <source>
        <dbReference type="Proteomes" id="UP001396334"/>
    </source>
</evidence>
<feature type="compositionally biased region" description="Basic and acidic residues" evidence="1">
    <location>
        <begin position="398"/>
        <end position="410"/>
    </location>
</feature>
<feature type="compositionally biased region" description="Basic and acidic residues" evidence="1">
    <location>
        <begin position="85"/>
        <end position="101"/>
    </location>
</feature>
<keyword evidence="3" id="KW-1185">Reference proteome</keyword>
<name>A0ABR2T2Y3_9ROSI</name>
<evidence type="ECO:0000256" key="1">
    <source>
        <dbReference type="SAM" id="MobiDB-lite"/>
    </source>
</evidence>
<dbReference type="Proteomes" id="UP001396334">
    <property type="component" value="Unassembled WGS sequence"/>
</dbReference>
<evidence type="ECO:0000313" key="2">
    <source>
        <dbReference type="EMBL" id="KAK9031567.1"/>
    </source>
</evidence>
<feature type="region of interest" description="Disordered" evidence="1">
    <location>
        <begin position="390"/>
        <end position="413"/>
    </location>
</feature>
<protein>
    <submittedName>
        <fullName evidence="2">Uncharacterized protein</fullName>
    </submittedName>
</protein>
<dbReference type="EMBL" id="JBBPBN010000009">
    <property type="protein sequence ID" value="KAK9031567.1"/>
    <property type="molecule type" value="Genomic_DNA"/>
</dbReference>
<organism evidence="2 3">
    <name type="scientific">Hibiscus sabdariffa</name>
    <name type="common">roselle</name>
    <dbReference type="NCBI Taxonomy" id="183260"/>
    <lineage>
        <taxon>Eukaryota</taxon>
        <taxon>Viridiplantae</taxon>
        <taxon>Streptophyta</taxon>
        <taxon>Embryophyta</taxon>
        <taxon>Tracheophyta</taxon>
        <taxon>Spermatophyta</taxon>
        <taxon>Magnoliopsida</taxon>
        <taxon>eudicotyledons</taxon>
        <taxon>Gunneridae</taxon>
        <taxon>Pentapetalae</taxon>
        <taxon>rosids</taxon>
        <taxon>malvids</taxon>
        <taxon>Malvales</taxon>
        <taxon>Malvaceae</taxon>
        <taxon>Malvoideae</taxon>
        <taxon>Hibiscus</taxon>
    </lineage>
</organism>
<gene>
    <name evidence="2" type="ORF">V6N11_055863</name>
</gene>
<feature type="compositionally biased region" description="Basic and acidic residues" evidence="1">
    <location>
        <begin position="44"/>
        <end position="56"/>
    </location>
</feature>
<sequence length="441" mass="47080">MNLNPSIPIDQDRYENPGGRPPERVGQVDVPLVLERPASPVVLEDQRIAKKGKSGEGDGDGGSANTRVKDMDADCPEGMSVDGNTDERVDIPGRHAGDGDKQPLSYASVTAKGSTPEGIRQDDSLLDPDAVEVLDEDCVIDNSGAFPTIAFSERVHSQVDQTVEAQSPTNVVTSGCPLNANTKAADLHAPWMMASTRRRRAVAPVMKRREDLRDRGEGSRFTVLQNIDPVDADVSLVDQEAMMEDDSEQCLELSDGPQGNMVSNVHALSSPVPGTVAYIESNPARKSRKNVAGNKVGSSVTVIPLGAGSRSEVVEYVHSRNSGNHTAVSINDMSFNDRGASRSKGCVGGVRMGRIGKENAVKGLRINKSVEFRPPRRSVLAEWIPSASTTGNNVGTQLHKDLGRDHDPGDPRMSVSDANVVVVNDLAGVVSSLDRGVEPLQ</sequence>